<dbReference type="KEGG" id="vg:26040524"/>
<sequence>MAKMITSKFGYTSAAETHCLGDLERDLKTDKRWKERIKHGSDTRHNSESSGKYVDKFGQSARRSDGDHAKGKTL</sequence>
<feature type="region of interest" description="Disordered" evidence="1">
    <location>
        <begin position="30"/>
        <end position="74"/>
    </location>
</feature>
<evidence type="ECO:0000256" key="1">
    <source>
        <dbReference type="SAM" id="MobiDB-lite"/>
    </source>
</evidence>
<feature type="compositionally biased region" description="Basic and acidic residues" evidence="1">
    <location>
        <begin position="30"/>
        <end position="47"/>
    </location>
</feature>
<reference evidence="2 3" key="1">
    <citation type="journal article" date="2011" name="Arch. Virol.">
        <title>Complete nucleotide sequence of the temperate bacteriophage LBR48, a new member of the family Myoviridae.</title>
        <authorList>
            <person name="Jang S.H."/>
            <person name="Yoon B.H."/>
            <person name="Chang H.I."/>
        </authorList>
    </citation>
    <scope>NUCLEOTIDE SEQUENCE [LARGE SCALE GENOMIC DNA]</scope>
</reference>
<proteinExistence type="predicted"/>
<dbReference type="EMBL" id="GU967410">
    <property type="protein sequence ID" value="ADF83451.1"/>
    <property type="molecule type" value="Genomic_DNA"/>
</dbReference>
<evidence type="ECO:0000313" key="2">
    <source>
        <dbReference type="EMBL" id="ADF83451.1"/>
    </source>
</evidence>
<accession>D6PSW0</accession>
<name>D6PSW0_9CAUD</name>
<organism evidence="2 3">
    <name type="scientific">Lactobacillus phage LBR48</name>
    <dbReference type="NCBI Taxonomy" id="755164"/>
    <lineage>
        <taxon>Viruses</taxon>
        <taxon>Duplodnaviria</taxon>
        <taxon>Heunggongvirae</taxon>
        <taxon>Uroviricota</taxon>
        <taxon>Caudoviricetes</taxon>
        <taxon>Anamdongvirus</taxon>
        <taxon>Anamdongvirus LBR48</taxon>
    </lineage>
</organism>
<evidence type="ECO:0000313" key="3">
    <source>
        <dbReference type="Proteomes" id="UP000002375"/>
    </source>
</evidence>
<protein>
    <submittedName>
        <fullName evidence="2">Uncharacterized protein</fullName>
    </submittedName>
</protein>
<keyword evidence="3" id="KW-1185">Reference proteome</keyword>
<dbReference type="GeneID" id="26040524"/>
<dbReference type="Proteomes" id="UP000002375">
    <property type="component" value="Segment"/>
</dbReference>
<feature type="compositionally biased region" description="Basic and acidic residues" evidence="1">
    <location>
        <begin position="62"/>
        <end position="74"/>
    </location>
</feature>
<dbReference type="RefSeq" id="YP_009168576.1">
    <property type="nucleotide sequence ID" value="NC_027990.1"/>
</dbReference>